<dbReference type="InParanoid" id="D7FV98"/>
<keyword evidence="3" id="KW-1185">Reference proteome</keyword>
<dbReference type="Proteomes" id="UP000002630">
    <property type="component" value="Linkage Group LG17"/>
</dbReference>
<evidence type="ECO:0000256" key="1">
    <source>
        <dbReference type="SAM" id="MobiDB-lite"/>
    </source>
</evidence>
<name>D7FV98_ECTSI</name>
<reference evidence="2 3" key="1">
    <citation type="journal article" date="2010" name="Nature">
        <title>The Ectocarpus genome and the independent evolution of multicellularity in brown algae.</title>
        <authorList>
            <person name="Cock J.M."/>
            <person name="Sterck L."/>
            <person name="Rouze P."/>
            <person name="Scornet D."/>
            <person name="Allen A.E."/>
            <person name="Amoutzias G."/>
            <person name="Anthouard V."/>
            <person name="Artiguenave F."/>
            <person name="Aury J.M."/>
            <person name="Badger J.H."/>
            <person name="Beszteri B."/>
            <person name="Billiau K."/>
            <person name="Bonnet E."/>
            <person name="Bothwell J.H."/>
            <person name="Bowler C."/>
            <person name="Boyen C."/>
            <person name="Brownlee C."/>
            <person name="Carrano C.J."/>
            <person name="Charrier B."/>
            <person name="Cho G.Y."/>
            <person name="Coelho S.M."/>
            <person name="Collen J."/>
            <person name="Corre E."/>
            <person name="Da Silva C."/>
            <person name="Delage L."/>
            <person name="Delaroque N."/>
            <person name="Dittami S.M."/>
            <person name="Doulbeau S."/>
            <person name="Elias M."/>
            <person name="Farnham G."/>
            <person name="Gachon C.M."/>
            <person name="Gschloessl B."/>
            <person name="Heesch S."/>
            <person name="Jabbari K."/>
            <person name="Jubin C."/>
            <person name="Kawai H."/>
            <person name="Kimura K."/>
            <person name="Kloareg B."/>
            <person name="Kupper F.C."/>
            <person name="Lang D."/>
            <person name="Le Bail A."/>
            <person name="Leblanc C."/>
            <person name="Lerouge P."/>
            <person name="Lohr M."/>
            <person name="Lopez P.J."/>
            <person name="Martens C."/>
            <person name="Maumus F."/>
            <person name="Michel G."/>
            <person name="Miranda-Saavedra D."/>
            <person name="Morales J."/>
            <person name="Moreau H."/>
            <person name="Motomura T."/>
            <person name="Nagasato C."/>
            <person name="Napoli C.A."/>
            <person name="Nelson D.R."/>
            <person name="Nyvall-Collen P."/>
            <person name="Peters A.F."/>
            <person name="Pommier C."/>
            <person name="Potin P."/>
            <person name="Poulain J."/>
            <person name="Quesneville H."/>
            <person name="Read B."/>
            <person name="Rensing S.A."/>
            <person name="Ritter A."/>
            <person name="Rousvoal S."/>
            <person name="Samanta M."/>
            <person name="Samson G."/>
            <person name="Schroeder D.C."/>
            <person name="Segurens B."/>
            <person name="Strittmatter M."/>
            <person name="Tonon T."/>
            <person name="Tregear J.W."/>
            <person name="Valentin K."/>
            <person name="von Dassow P."/>
            <person name="Yamagishi T."/>
            <person name="Van de Peer Y."/>
            <person name="Wincker P."/>
        </authorList>
    </citation>
    <scope>NUCLEOTIDE SEQUENCE [LARGE SCALE GENOMIC DNA]</scope>
    <source>
        <strain evidence="3">Ec32 / CCAP1310/4</strain>
    </source>
</reference>
<feature type="compositionally biased region" description="Pro residues" evidence="1">
    <location>
        <begin position="36"/>
        <end position="46"/>
    </location>
</feature>
<feature type="region of interest" description="Disordered" evidence="1">
    <location>
        <begin position="284"/>
        <end position="341"/>
    </location>
</feature>
<proteinExistence type="predicted"/>
<evidence type="ECO:0000313" key="3">
    <source>
        <dbReference type="Proteomes" id="UP000002630"/>
    </source>
</evidence>
<organism evidence="2 3">
    <name type="scientific">Ectocarpus siliculosus</name>
    <name type="common">Brown alga</name>
    <name type="synonym">Conferva siliculosa</name>
    <dbReference type="NCBI Taxonomy" id="2880"/>
    <lineage>
        <taxon>Eukaryota</taxon>
        <taxon>Sar</taxon>
        <taxon>Stramenopiles</taxon>
        <taxon>Ochrophyta</taxon>
        <taxon>PX clade</taxon>
        <taxon>Phaeophyceae</taxon>
        <taxon>Ectocarpales</taxon>
        <taxon>Ectocarpaceae</taxon>
        <taxon>Ectocarpus</taxon>
    </lineage>
</organism>
<feature type="region of interest" description="Disordered" evidence="1">
    <location>
        <begin position="1"/>
        <end position="119"/>
    </location>
</feature>
<feature type="region of interest" description="Disordered" evidence="1">
    <location>
        <begin position="133"/>
        <end position="157"/>
    </location>
</feature>
<gene>
    <name evidence="2" type="ORF">Esi_0029_0044</name>
</gene>
<dbReference type="OrthoDB" id="10523388at2759"/>
<dbReference type="AlphaFoldDB" id="D7FV98"/>
<dbReference type="EMBL" id="FN649742">
    <property type="protein sequence ID" value="CBJ26270.1"/>
    <property type="molecule type" value="Genomic_DNA"/>
</dbReference>
<feature type="region of interest" description="Disordered" evidence="1">
    <location>
        <begin position="230"/>
        <end position="250"/>
    </location>
</feature>
<feature type="region of interest" description="Disordered" evidence="1">
    <location>
        <begin position="589"/>
        <end position="614"/>
    </location>
</feature>
<feature type="compositionally biased region" description="Basic and acidic residues" evidence="1">
    <location>
        <begin position="100"/>
        <end position="119"/>
    </location>
</feature>
<feature type="compositionally biased region" description="Basic and acidic residues" evidence="1">
    <location>
        <begin position="240"/>
        <end position="250"/>
    </location>
</feature>
<sequence>MWLPGEPRSRYSTTPESGFNAPAASTPRGDAQSPKAPSPQAHPPRSSPRDKSTTRLRGPSGKPEPKDFPPKLAARGGPSGKSKGLAGVDEGGRSPVFSGFRKEGGKSKTEPRDGIVERAISEAEDLVVCVLHPGGEQDDRETESSARPPPLLRSFDDDWEAIRTRREYVPEPLEPESAPLATEPFSTSLPVSGNSTVLDRMGACDVVLARRVGPGEVVKELHLLPIHDRVDPWSSEDEGDPSRDKARSHPVDPCCRFVLLTSKGATVCLVRAALTASEASSMFPALGRSSGRASPSRPRSSSFALGQEQGRGSPDRKIPPVGSRCSSSTTDSHAVDGGISAGGVAEDSQQLVVFLRQSYRFNNDMLVASITSAFLFVLTVEGVEVWTYPSENLPVTDGQGRKWSEDGRFGDMGVPLSSPAHASPRPCLLHVQKLEVDGVLPRSPARCMVPLGGETPGLLLFPPPLATKPPSPTTPLSAWPGGDNNVGQDFWPRKFAAWRDGFCGLGGSKATEYTPSPLALFLRLRSPTEAVRLLSVAEERSERPHPAKASAMFLSAAEGLHNALTFEVSAAWRAAVGLAGTASTLAGHASSSSAAEQMGGTGGQPEAPRQGRSALAADSQILQLACERHPTLVAPLRGGAGPLARDLLAAGRVKPVVAALVTLTSCGDGGGRAGCGEGSFGPHKARELLQLKDDCFSPKIDPLQALYVFGAPGRQIAQRLGSFRRASLDLSGPFCSTIEARPGLFHDDAYEQNSEAVDSRPNPSETKALSAAARDFLSRRCSASLATAVLSVRHQERISQALACRRFGMLPVTRCVSCGPFPHGFLLLAPELDRIVTISAHVSVD</sequence>
<evidence type="ECO:0000313" key="2">
    <source>
        <dbReference type="EMBL" id="CBJ26270.1"/>
    </source>
</evidence>
<feature type="compositionally biased region" description="Low complexity" evidence="1">
    <location>
        <begin position="287"/>
        <end position="302"/>
    </location>
</feature>
<dbReference type="EMBL" id="FN648475">
    <property type="protein sequence ID" value="CBJ26270.1"/>
    <property type="molecule type" value="Genomic_DNA"/>
</dbReference>
<accession>D7FV98</accession>
<protein>
    <submittedName>
        <fullName evidence="2">Uncharacterized protein</fullName>
    </submittedName>
</protein>